<feature type="domain" description="FMN-binding" evidence="2">
    <location>
        <begin position="98"/>
        <end position="174"/>
    </location>
</feature>
<dbReference type="EMBL" id="MLJW01002327">
    <property type="protein sequence ID" value="OIQ74955.1"/>
    <property type="molecule type" value="Genomic_DNA"/>
</dbReference>
<proteinExistence type="predicted"/>
<dbReference type="InterPro" id="IPR007329">
    <property type="entry name" value="FMN-bd"/>
</dbReference>
<dbReference type="Pfam" id="PF04205">
    <property type="entry name" value="FMN_bind"/>
    <property type="match status" value="1"/>
</dbReference>
<evidence type="ECO:0000259" key="2">
    <source>
        <dbReference type="SMART" id="SM00900"/>
    </source>
</evidence>
<feature type="region of interest" description="Disordered" evidence="1">
    <location>
        <begin position="46"/>
        <end position="81"/>
    </location>
</feature>
<sequence>MQKRPLLILSGTVMGTVGVLSYVPIATNAAAPLAASTSAFTTSAQASAPVTTATKATTTKAASRARTAKAKSRTAKSATSATNSAAIRKLTGATAQTPFGPLQVEITVQGTKIIGATALQTPQGGRSSQINQQAVPYLVQETLAAQSANIQGVSGATYTSGGWVQSLQSALSKI</sequence>
<accession>A0A1J5QBU9</accession>
<reference evidence="3" key="1">
    <citation type="submission" date="2016-10" db="EMBL/GenBank/DDBJ databases">
        <title>Sequence of Gallionella enrichment culture.</title>
        <authorList>
            <person name="Poehlein A."/>
            <person name="Muehling M."/>
            <person name="Daniel R."/>
        </authorList>
    </citation>
    <scope>NUCLEOTIDE SEQUENCE</scope>
</reference>
<organism evidence="3">
    <name type="scientific">mine drainage metagenome</name>
    <dbReference type="NCBI Taxonomy" id="410659"/>
    <lineage>
        <taxon>unclassified sequences</taxon>
        <taxon>metagenomes</taxon>
        <taxon>ecological metagenomes</taxon>
    </lineage>
</organism>
<dbReference type="Gene3D" id="3.90.1010.20">
    <property type="match status" value="1"/>
</dbReference>
<comment type="caution">
    <text evidence="3">The sequence shown here is derived from an EMBL/GenBank/DDBJ whole genome shotgun (WGS) entry which is preliminary data.</text>
</comment>
<name>A0A1J5QBU9_9ZZZZ</name>
<gene>
    <name evidence="3" type="ORF">GALL_433840</name>
</gene>
<dbReference type="SMART" id="SM00900">
    <property type="entry name" value="FMN_bind"/>
    <property type="match status" value="1"/>
</dbReference>
<feature type="compositionally biased region" description="Low complexity" evidence="1">
    <location>
        <begin position="46"/>
        <end position="65"/>
    </location>
</feature>
<dbReference type="AlphaFoldDB" id="A0A1J5QBU9"/>
<evidence type="ECO:0000256" key="1">
    <source>
        <dbReference type="SAM" id="MobiDB-lite"/>
    </source>
</evidence>
<protein>
    <submittedName>
        <fullName evidence="3">FMN-binding domain protein</fullName>
    </submittedName>
</protein>
<dbReference type="GO" id="GO:0016020">
    <property type="term" value="C:membrane"/>
    <property type="evidence" value="ECO:0007669"/>
    <property type="project" value="InterPro"/>
</dbReference>
<dbReference type="GO" id="GO:0010181">
    <property type="term" value="F:FMN binding"/>
    <property type="evidence" value="ECO:0007669"/>
    <property type="project" value="InterPro"/>
</dbReference>
<evidence type="ECO:0000313" key="3">
    <source>
        <dbReference type="EMBL" id="OIQ74955.1"/>
    </source>
</evidence>